<name>A0A543F817_9NOCA</name>
<evidence type="ECO:0000313" key="3">
    <source>
        <dbReference type="Proteomes" id="UP000316331"/>
    </source>
</evidence>
<feature type="compositionally biased region" description="Polar residues" evidence="1">
    <location>
        <begin position="8"/>
        <end position="20"/>
    </location>
</feature>
<gene>
    <name evidence="2" type="ORF">FB390_1593</name>
</gene>
<comment type="caution">
    <text evidence="2">The sequence shown here is derived from an EMBL/GenBank/DDBJ whole genome shotgun (WGS) entry which is preliminary data.</text>
</comment>
<evidence type="ECO:0000256" key="1">
    <source>
        <dbReference type="SAM" id="MobiDB-lite"/>
    </source>
</evidence>
<feature type="region of interest" description="Disordered" evidence="1">
    <location>
        <begin position="159"/>
        <end position="218"/>
    </location>
</feature>
<sequence>MAPPTPPTATISLPSISSATGVPPGTAQPARSRTSARGPRRRGTSNTRDKGAAEQTAIGTPALWSTAGKAADSRTVCHSADSASRRKHPKMAVAPGRSTQPGHRHRNARRRRPPRSPPGPLRLQASTQPAALPAPHLGGRTVDPASTQPAAIDAVPTALRQTQHHATSTRLRLARPTPSLAAPARVQVASRRPNATQDSTTGAVPPHFGGRSLHAAPG</sequence>
<feature type="compositionally biased region" description="Basic residues" evidence="1">
    <location>
        <begin position="102"/>
        <end position="114"/>
    </location>
</feature>
<keyword evidence="3" id="KW-1185">Reference proteome</keyword>
<feature type="compositionally biased region" description="Polar residues" evidence="1">
    <location>
        <begin position="193"/>
        <end position="202"/>
    </location>
</feature>
<dbReference type="Proteomes" id="UP000316331">
    <property type="component" value="Unassembled WGS sequence"/>
</dbReference>
<feature type="region of interest" description="Disordered" evidence="1">
    <location>
        <begin position="1"/>
        <end position="146"/>
    </location>
</feature>
<dbReference type="AlphaFoldDB" id="A0A543F817"/>
<protein>
    <submittedName>
        <fullName evidence="2">Uncharacterized protein</fullName>
    </submittedName>
</protein>
<feature type="compositionally biased region" description="Polar residues" evidence="1">
    <location>
        <begin position="159"/>
        <end position="170"/>
    </location>
</feature>
<dbReference type="EMBL" id="VFPG01000001">
    <property type="protein sequence ID" value="TQM29979.1"/>
    <property type="molecule type" value="Genomic_DNA"/>
</dbReference>
<evidence type="ECO:0000313" key="2">
    <source>
        <dbReference type="EMBL" id="TQM29979.1"/>
    </source>
</evidence>
<accession>A0A543F817</accession>
<organism evidence="2 3">
    <name type="scientific">Nocardia bhagyanarayanae</name>
    <dbReference type="NCBI Taxonomy" id="1215925"/>
    <lineage>
        <taxon>Bacteria</taxon>
        <taxon>Bacillati</taxon>
        <taxon>Actinomycetota</taxon>
        <taxon>Actinomycetes</taxon>
        <taxon>Mycobacteriales</taxon>
        <taxon>Nocardiaceae</taxon>
        <taxon>Nocardia</taxon>
    </lineage>
</organism>
<reference evidence="2 3" key="1">
    <citation type="submission" date="2019-06" db="EMBL/GenBank/DDBJ databases">
        <title>Sequencing the genomes of 1000 actinobacteria strains.</title>
        <authorList>
            <person name="Klenk H.-P."/>
        </authorList>
    </citation>
    <scope>NUCLEOTIDE SEQUENCE [LARGE SCALE GENOMIC DNA]</scope>
    <source>
        <strain evidence="2 3">DSM 103495</strain>
    </source>
</reference>
<proteinExistence type="predicted"/>